<keyword evidence="1" id="KW-0732">Signal</keyword>
<feature type="chain" id="PRO_5043131246" evidence="1">
    <location>
        <begin position="24"/>
        <end position="190"/>
    </location>
</feature>
<protein>
    <submittedName>
        <fullName evidence="4">Secreted protein</fullName>
    </submittedName>
</protein>
<dbReference type="WBParaSite" id="HDID_0000335101-mRNA-1">
    <property type="protein sequence ID" value="HDID_0000335101-mRNA-1"/>
    <property type="gene ID" value="HDID_0000335101"/>
</dbReference>
<organism evidence="4">
    <name type="scientific">Hymenolepis diminuta</name>
    <name type="common">Rat tapeworm</name>
    <dbReference type="NCBI Taxonomy" id="6216"/>
    <lineage>
        <taxon>Eukaryota</taxon>
        <taxon>Metazoa</taxon>
        <taxon>Spiralia</taxon>
        <taxon>Lophotrochozoa</taxon>
        <taxon>Platyhelminthes</taxon>
        <taxon>Cestoda</taxon>
        <taxon>Eucestoda</taxon>
        <taxon>Cyclophyllidea</taxon>
        <taxon>Hymenolepididae</taxon>
        <taxon>Hymenolepis</taxon>
    </lineage>
</organism>
<gene>
    <name evidence="2" type="ORF">HDID_LOCUS3349</name>
</gene>
<name>A0A0R3SEX4_HYMDI</name>
<dbReference type="AlphaFoldDB" id="A0A0R3SEX4"/>
<evidence type="ECO:0000313" key="4">
    <source>
        <dbReference type="WBParaSite" id="HDID_0000335101-mRNA-1"/>
    </source>
</evidence>
<feature type="signal peptide" evidence="1">
    <location>
        <begin position="1"/>
        <end position="23"/>
    </location>
</feature>
<dbReference type="EMBL" id="UYSG01000998">
    <property type="protein sequence ID" value="VDL31028.1"/>
    <property type="molecule type" value="Genomic_DNA"/>
</dbReference>
<sequence>MIAKVAVVFANLILSLMLQCVQKAERHFCIQGQQIDDDDSPNAHRSKWNDVELILFVDKSTFCRELLQHCIVNQLCTSFRFDSLKENQFGCLIFSLGLRSPFHAEIQLRLLSFLDKESNVKKSRRRSESAGGLLTHPSIDENKTCLTTAFESTNEENLVRGFKQCLHVTKIPHPSIHVQSPKPDSHRIQF</sequence>
<accession>A0A0R3SEX4</accession>
<proteinExistence type="predicted"/>
<dbReference type="Proteomes" id="UP000274504">
    <property type="component" value="Unassembled WGS sequence"/>
</dbReference>
<reference evidence="4" key="1">
    <citation type="submission" date="2017-02" db="UniProtKB">
        <authorList>
            <consortium name="WormBaseParasite"/>
        </authorList>
    </citation>
    <scope>IDENTIFICATION</scope>
</reference>
<evidence type="ECO:0000256" key="1">
    <source>
        <dbReference type="SAM" id="SignalP"/>
    </source>
</evidence>
<reference evidence="2 3" key="2">
    <citation type="submission" date="2018-11" db="EMBL/GenBank/DDBJ databases">
        <authorList>
            <consortium name="Pathogen Informatics"/>
        </authorList>
    </citation>
    <scope>NUCLEOTIDE SEQUENCE [LARGE SCALE GENOMIC DNA]</scope>
</reference>
<evidence type="ECO:0000313" key="3">
    <source>
        <dbReference type="Proteomes" id="UP000274504"/>
    </source>
</evidence>
<evidence type="ECO:0000313" key="2">
    <source>
        <dbReference type="EMBL" id="VDL31028.1"/>
    </source>
</evidence>